<dbReference type="EMBL" id="QLLL01000005">
    <property type="protein sequence ID" value="RAJ04280.1"/>
    <property type="molecule type" value="Genomic_DNA"/>
</dbReference>
<sequence>MRVALIYCFLLLMLSCQASYDKDQRKYHSPKGYDLAKPTRYTIRESMQEISGLVYYNGHFIGHNDEEGRIYEVILDTDRPYRFWKFAKSGDYEEMLLAGKDWFVVKSNGKLYQVHNLFTDSTSSTEYHFPHKGKNEFEAAYLDSTGKAIVLLCKNCEADKGKSHTSTYRFNLETYQYEETDGFRISTKEISRIGDYQFKNFRPSAAAVHPIEKRVYVVASLNRLLVIMDFQGNVQEVYHLRGKNFKQPEGITFAPNGDMYISNEATEETMANILKFTYHPSR</sequence>
<keyword evidence="1" id="KW-0732">Signal</keyword>
<protein>
    <recommendedName>
        <fullName evidence="4">SdiA-regulated protein</fullName>
    </recommendedName>
</protein>
<evidence type="ECO:0000256" key="1">
    <source>
        <dbReference type="SAM" id="SignalP"/>
    </source>
</evidence>
<evidence type="ECO:0008006" key="4">
    <source>
        <dbReference type="Google" id="ProtNLM"/>
    </source>
</evidence>
<dbReference type="OrthoDB" id="5292493at2"/>
<dbReference type="PROSITE" id="PS51257">
    <property type="entry name" value="PROKAR_LIPOPROTEIN"/>
    <property type="match status" value="1"/>
</dbReference>
<name>A0A327QIV2_9BACT</name>
<comment type="caution">
    <text evidence="2">The sequence shown here is derived from an EMBL/GenBank/DDBJ whole genome shotgun (WGS) entry which is preliminary data.</text>
</comment>
<dbReference type="Proteomes" id="UP000249547">
    <property type="component" value="Unassembled WGS sequence"/>
</dbReference>
<feature type="signal peptide" evidence="1">
    <location>
        <begin position="1"/>
        <end position="18"/>
    </location>
</feature>
<dbReference type="SUPFAM" id="SSF101898">
    <property type="entry name" value="NHL repeat"/>
    <property type="match status" value="1"/>
</dbReference>
<organism evidence="2 3">
    <name type="scientific">Chitinophaga skermanii</name>
    <dbReference type="NCBI Taxonomy" id="331697"/>
    <lineage>
        <taxon>Bacteria</taxon>
        <taxon>Pseudomonadati</taxon>
        <taxon>Bacteroidota</taxon>
        <taxon>Chitinophagia</taxon>
        <taxon>Chitinophagales</taxon>
        <taxon>Chitinophagaceae</taxon>
        <taxon>Chitinophaga</taxon>
    </lineage>
</organism>
<evidence type="ECO:0000313" key="2">
    <source>
        <dbReference type="EMBL" id="RAJ04280.1"/>
    </source>
</evidence>
<evidence type="ECO:0000313" key="3">
    <source>
        <dbReference type="Proteomes" id="UP000249547"/>
    </source>
</evidence>
<dbReference type="AlphaFoldDB" id="A0A327QIV2"/>
<proteinExistence type="predicted"/>
<dbReference type="InterPro" id="IPR011042">
    <property type="entry name" value="6-blade_b-propeller_TolB-like"/>
</dbReference>
<reference evidence="2 3" key="1">
    <citation type="submission" date="2018-06" db="EMBL/GenBank/DDBJ databases">
        <title>Genomic Encyclopedia of Archaeal and Bacterial Type Strains, Phase II (KMG-II): from individual species to whole genera.</title>
        <authorList>
            <person name="Goeker M."/>
        </authorList>
    </citation>
    <scope>NUCLEOTIDE SEQUENCE [LARGE SCALE GENOMIC DNA]</scope>
    <source>
        <strain evidence="2 3">DSM 23857</strain>
    </source>
</reference>
<keyword evidence="3" id="KW-1185">Reference proteome</keyword>
<feature type="chain" id="PRO_5016452932" description="SdiA-regulated protein" evidence="1">
    <location>
        <begin position="19"/>
        <end position="282"/>
    </location>
</feature>
<accession>A0A327QIV2</accession>
<gene>
    <name evidence="2" type="ORF">LX64_03160</name>
</gene>
<dbReference type="Gene3D" id="2.120.10.30">
    <property type="entry name" value="TolB, C-terminal domain"/>
    <property type="match status" value="1"/>
</dbReference>
<dbReference type="RefSeq" id="WP_148707339.1">
    <property type="nucleotide sequence ID" value="NZ_QLLL01000005.1"/>
</dbReference>